<evidence type="ECO:0000313" key="4">
    <source>
        <dbReference type="EMBL" id="PHU38273.1"/>
    </source>
</evidence>
<dbReference type="AlphaFoldDB" id="A0A2G3E5C4"/>
<dbReference type="RefSeq" id="WP_099385669.1">
    <property type="nucleotide sequence ID" value="NZ_JANSWH010000099.1"/>
</dbReference>
<dbReference type="InterPro" id="IPR003695">
    <property type="entry name" value="Ppx_GppA_N"/>
</dbReference>
<dbReference type="PANTHER" id="PTHR30005">
    <property type="entry name" value="EXOPOLYPHOSPHATASE"/>
    <property type="match status" value="1"/>
</dbReference>
<dbReference type="Proteomes" id="UP000224563">
    <property type="component" value="Unassembled WGS sequence"/>
</dbReference>
<organism evidence="4 5">
    <name type="scientific">Agathobacter ruminis</name>
    <dbReference type="NCBI Taxonomy" id="1712665"/>
    <lineage>
        <taxon>Bacteria</taxon>
        <taxon>Bacillati</taxon>
        <taxon>Bacillota</taxon>
        <taxon>Clostridia</taxon>
        <taxon>Lachnospirales</taxon>
        <taxon>Lachnospiraceae</taxon>
        <taxon>Agathobacter</taxon>
    </lineage>
</organism>
<proteinExistence type="inferred from homology"/>
<feature type="domain" description="Ppx/GppA phosphatase C-terminal" evidence="3">
    <location>
        <begin position="312"/>
        <end position="475"/>
    </location>
</feature>
<evidence type="ECO:0000313" key="5">
    <source>
        <dbReference type="Proteomes" id="UP000224563"/>
    </source>
</evidence>
<dbReference type="EMBL" id="PDYG01000012">
    <property type="protein sequence ID" value="PHU38273.1"/>
    <property type="molecule type" value="Genomic_DNA"/>
</dbReference>
<protein>
    <submittedName>
        <fullName evidence="4">Phosphatase</fullName>
    </submittedName>
</protein>
<comment type="similarity">
    <text evidence="1">Belongs to the GppA/Ppx family.</text>
</comment>
<dbReference type="PANTHER" id="PTHR30005:SF0">
    <property type="entry name" value="RETROGRADE REGULATION PROTEIN 2"/>
    <property type="match status" value="1"/>
</dbReference>
<dbReference type="InterPro" id="IPR043129">
    <property type="entry name" value="ATPase_NBD"/>
</dbReference>
<gene>
    <name evidence="4" type="ORF">CSX02_03580</name>
</gene>
<feature type="domain" description="Ppx/GppA phosphatase N-terminal" evidence="2">
    <location>
        <begin position="32"/>
        <end position="247"/>
    </location>
</feature>
<sequence length="501" mass="57272">MSVHTFASIYIGSYELTLKIFEFTAKKKMKEIDCVRTRTNLGKDIYHTESVGYETVEQLCDTLQEFLEIAKSYRANATEVYMSVAIRDASNELFVLDQIQIRTGIRARVLSNSEHRFITYETIAGRERFAEAVEDAAFVDIGGSGIQITLFRNGEIITTQHMDLGTIRLRNMLRNSDCSMDNYRRGLAEFIDKKIEVFRAMYLKQDVSNLILISDYGDMLLSTEEEDQRIVKADKFAKMTQKLLKKPEFGYEDPFVVPSLILFHALATSLGCKLVYVPGTNICDGIAFDYGRRKNLLLVNHSFEDDVLSASRNLAEHFKSYSPHIEALNRLATDIFTAMKKVHGLNKRHLLLLRVATLLHDVGKYVSISNGSISAYNIIMESEIIGLTHRERSIVAYTVLFNTLPLMKIDELPDPVDEESYIVFAKLSAILRVANALDQSHKQKFDSSRIILKDRELLITVEASEDLTLERALFANKTQYFEDVFSIKPVLKEKRVYRLRS</sequence>
<keyword evidence="5" id="KW-1185">Reference proteome</keyword>
<accession>A0A2G3E5C4</accession>
<name>A0A2G3E5C4_9FIRM</name>
<dbReference type="Gene3D" id="3.30.420.150">
    <property type="entry name" value="Exopolyphosphatase. Domain 2"/>
    <property type="match status" value="1"/>
</dbReference>
<dbReference type="Pfam" id="PF21447">
    <property type="entry name" value="Ppx-GppA_III"/>
    <property type="match status" value="1"/>
</dbReference>
<dbReference type="GO" id="GO:0016462">
    <property type="term" value="F:pyrophosphatase activity"/>
    <property type="evidence" value="ECO:0007669"/>
    <property type="project" value="TreeGrafter"/>
</dbReference>
<reference evidence="4 5" key="1">
    <citation type="submission" date="2017-10" db="EMBL/GenBank/DDBJ databases">
        <title>Resolving the taxonomy of Roseburia spp., Eubacterium rectale and Agathobacter spp. through phylogenomic analysis.</title>
        <authorList>
            <person name="Sheridan P.O."/>
            <person name="Walker A.W."/>
            <person name="Duncan S.H."/>
            <person name="Scott K.P."/>
            <person name="Toole P.W.O."/>
            <person name="Luis P."/>
            <person name="Flint H.J."/>
        </authorList>
    </citation>
    <scope>NUCLEOTIDE SEQUENCE [LARGE SCALE GENOMIC DNA]</scope>
    <source>
        <strain evidence="4 5">JK623</strain>
    </source>
</reference>
<evidence type="ECO:0000256" key="1">
    <source>
        <dbReference type="ARBA" id="ARBA00007125"/>
    </source>
</evidence>
<dbReference type="InterPro" id="IPR050273">
    <property type="entry name" value="GppA/Ppx_hydrolase"/>
</dbReference>
<reference evidence="4 5" key="2">
    <citation type="submission" date="2017-10" db="EMBL/GenBank/DDBJ databases">
        <authorList>
            <person name="Banno H."/>
            <person name="Chua N.-H."/>
        </authorList>
    </citation>
    <scope>NUCLEOTIDE SEQUENCE [LARGE SCALE GENOMIC DNA]</scope>
    <source>
        <strain evidence="4 5">JK623</strain>
    </source>
</reference>
<dbReference type="SUPFAM" id="SSF53067">
    <property type="entry name" value="Actin-like ATPase domain"/>
    <property type="match status" value="2"/>
</dbReference>
<evidence type="ECO:0000259" key="2">
    <source>
        <dbReference type="Pfam" id="PF02541"/>
    </source>
</evidence>
<dbReference type="Pfam" id="PF02541">
    <property type="entry name" value="Ppx-GppA"/>
    <property type="match status" value="1"/>
</dbReference>
<dbReference type="SUPFAM" id="SSF109604">
    <property type="entry name" value="HD-domain/PDEase-like"/>
    <property type="match status" value="1"/>
</dbReference>
<dbReference type="Gene3D" id="3.30.420.40">
    <property type="match status" value="1"/>
</dbReference>
<comment type="caution">
    <text evidence="4">The sequence shown here is derived from an EMBL/GenBank/DDBJ whole genome shotgun (WGS) entry which is preliminary data.</text>
</comment>
<evidence type="ECO:0000259" key="3">
    <source>
        <dbReference type="Pfam" id="PF21447"/>
    </source>
</evidence>
<dbReference type="Gene3D" id="1.10.3210.10">
    <property type="entry name" value="Hypothetical protein af1432"/>
    <property type="match status" value="1"/>
</dbReference>
<dbReference type="InterPro" id="IPR048950">
    <property type="entry name" value="Ppx_GppA_C"/>
</dbReference>